<comment type="similarity">
    <text evidence="2">Belongs to the glycosyltransferase 47 family.</text>
</comment>
<dbReference type="PANTHER" id="PTHR11062:SF235">
    <property type="entry name" value="GLYCOSYLTRANSFERASE-LIKE PROTEIN"/>
    <property type="match status" value="1"/>
</dbReference>
<keyword evidence="3" id="KW-0328">Glycosyltransferase</keyword>
<protein>
    <recommendedName>
        <fullName evidence="6">Exostosin GT47 domain-containing protein</fullName>
    </recommendedName>
</protein>
<evidence type="ECO:0000256" key="5">
    <source>
        <dbReference type="ARBA" id="ARBA00023034"/>
    </source>
</evidence>
<keyword evidence="5" id="KW-0333">Golgi apparatus</keyword>
<dbReference type="GO" id="GO:0000139">
    <property type="term" value="C:Golgi membrane"/>
    <property type="evidence" value="ECO:0007669"/>
    <property type="project" value="UniProtKB-SubCell"/>
</dbReference>
<keyword evidence="4" id="KW-0812">Transmembrane</keyword>
<proteinExistence type="inferred from homology"/>
<dbReference type="InterPro" id="IPR004263">
    <property type="entry name" value="Exostosin"/>
</dbReference>
<dbReference type="EMBL" id="LNRQ01000004">
    <property type="protein sequence ID" value="KZM99188.1"/>
    <property type="molecule type" value="Genomic_DNA"/>
</dbReference>
<evidence type="ECO:0000313" key="7">
    <source>
        <dbReference type="EMBL" id="KZM99188.1"/>
    </source>
</evidence>
<evidence type="ECO:0000259" key="6">
    <source>
        <dbReference type="Pfam" id="PF03016"/>
    </source>
</evidence>
<gene>
    <name evidence="7" type="ORF">DCAR_013450</name>
</gene>
<dbReference type="Pfam" id="PF03016">
    <property type="entry name" value="Exostosin_GT47"/>
    <property type="match status" value="1"/>
</dbReference>
<evidence type="ECO:0000256" key="3">
    <source>
        <dbReference type="ARBA" id="ARBA00022676"/>
    </source>
</evidence>
<dbReference type="AlphaFoldDB" id="A0A165YSG6"/>
<evidence type="ECO:0000256" key="1">
    <source>
        <dbReference type="ARBA" id="ARBA00004323"/>
    </source>
</evidence>
<feature type="domain" description="Exostosin GT47" evidence="6">
    <location>
        <begin position="58"/>
        <end position="345"/>
    </location>
</feature>
<comment type="subcellular location">
    <subcellularLocation>
        <location evidence="1">Golgi apparatus membrane</location>
        <topology evidence="1">Single-pass type II membrane protein</topology>
    </subcellularLocation>
</comment>
<comment type="caution">
    <text evidence="7">The sequence shown here is derived from an EMBL/GenBank/DDBJ whole genome shotgun (WGS) entry which is preliminary data.</text>
</comment>
<evidence type="ECO:0000256" key="4">
    <source>
        <dbReference type="ARBA" id="ARBA00022968"/>
    </source>
</evidence>
<dbReference type="Gramene" id="KZM99188">
    <property type="protein sequence ID" value="KZM99188"/>
    <property type="gene ID" value="DCAR_013450"/>
</dbReference>
<accession>A0A165YSG6</accession>
<dbReference type="InterPro" id="IPR040911">
    <property type="entry name" value="Exostosin_GT47"/>
</dbReference>
<name>A0A165YSG6_DAUCS</name>
<keyword evidence="3" id="KW-0808">Transferase</keyword>
<reference evidence="7" key="1">
    <citation type="journal article" date="2016" name="Nat. Genet.">
        <title>A high-quality carrot genome assembly provides new insights into carotenoid accumulation and asterid genome evolution.</title>
        <authorList>
            <person name="Iorizzo M."/>
            <person name="Ellison S."/>
            <person name="Senalik D."/>
            <person name="Zeng P."/>
            <person name="Satapoomin P."/>
            <person name="Huang J."/>
            <person name="Bowman M."/>
            <person name="Iovene M."/>
            <person name="Sanseverino W."/>
            <person name="Cavagnaro P."/>
            <person name="Yildiz M."/>
            <person name="Macko-Podgorni A."/>
            <person name="Moranska E."/>
            <person name="Grzebelus E."/>
            <person name="Grzebelus D."/>
            <person name="Ashrafi H."/>
            <person name="Zheng Z."/>
            <person name="Cheng S."/>
            <person name="Spooner D."/>
            <person name="Van Deynze A."/>
            <person name="Simon P."/>
        </authorList>
    </citation>
    <scope>NUCLEOTIDE SEQUENCE [LARGE SCALE GENOMIC DNA]</scope>
    <source>
        <tissue evidence="7">Leaf</tissue>
    </source>
</reference>
<dbReference type="PANTHER" id="PTHR11062">
    <property type="entry name" value="EXOSTOSIN HEPARAN SULFATE GLYCOSYLTRANSFERASE -RELATED"/>
    <property type="match status" value="1"/>
</dbReference>
<evidence type="ECO:0000256" key="2">
    <source>
        <dbReference type="ARBA" id="ARBA00010271"/>
    </source>
</evidence>
<dbReference type="GO" id="GO:0016757">
    <property type="term" value="F:glycosyltransferase activity"/>
    <property type="evidence" value="ECO:0007669"/>
    <property type="project" value="UniProtKB-KW"/>
</dbReference>
<dbReference type="OMA" id="RRHFVWH"/>
<sequence>MLTQLLVVQIPKPKVLISKTPKLQSLNSSSSPSNPRIKNLNSPYHNWELFAADYQEMQQNFKIFVYPDAYNTSSPFAKIFVPYPKSSLFNPSSRSKIGNYYSEHAFKAALLQSSLITTRPESAHFFYMPFSINAMRYDPRLHSEKAIGNFVGEYVRRISHEFEYWNASGGADHFYSYCHSVGREAASRHRGLSNNAIQVTCSSSYFQRFFVAHKDVGLPQVWPRQVHDHESTNARPKLVFFAGRIQNSRIRQEVVALWSNDTSMDIYPGNAPYAYEEGFKHSKYCLHLKGYEVNAARISDAIHYGCIPVLFSNYYDLPFANVLDWSKFSIIMNEADIVSLKKVLLSVPSETYESMYQNLKLVRRHFRWHETPRSYDSFYMTAYQLWLRRGLQRLPY</sequence>
<keyword evidence="4" id="KW-0735">Signal-anchor</keyword>
<dbReference type="STRING" id="79200.A0A165YSG6"/>
<organism evidence="7">
    <name type="scientific">Daucus carota subsp. sativus</name>
    <name type="common">Carrot</name>
    <dbReference type="NCBI Taxonomy" id="79200"/>
    <lineage>
        <taxon>Eukaryota</taxon>
        <taxon>Viridiplantae</taxon>
        <taxon>Streptophyta</taxon>
        <taxon>Embryophyta</taxon>
        <taxon>Tracheophyta</taxon>
        <taxon>Spermatophyta</taxon>
        <taxon>Magnoliopsida</taxon>
        <taxon>eudicotyledons</taxon>
        <taxon>Gunneridae</taxon>
        <taxon>Pentapetalae</taxon>
        <taxon>asterids</taxon>
        <taxon>campanulids</taxon>
        <taxon>Apiales</taxon>
        <taxon>Apiaceae</taxon>
        <taxon>Apioideae</taxon>
        <taxon>Scandiceae</taxon>
        <taxon>Daucinae</taxon>
        <taxon>Daucus</taxon>
        <taxon>Daucus sect. Daucus</taxon>
    </lineage>
</organism>